<keyword evidence="8" id="KW-0963">Cytoplasm</keyword>
<feature type="domain" description="RNase III" evidence="11">
    <location>
        <begin position="27"/>
        <end position="156"/>
    </location>
</feature>
<dbReference type="Proteomes" id="UP000025061">
    <property type="component" value="Unassembled WGS sequence"/>
</dbReference>
<keyword evidence="8" id="KW-0819">tRNA processing</keyword>
<evidence type="ECO:0000256" key="6">
    <source>
        <dbReference type="ARBA" id="ARBA00022801"/>
    </source>
</evidence>
<comment type="function">
    <text evidence="8">Digests double-stranded RNA. Involved in the processing of primary rRNA transcript to yield the immediate precursors to the large and small rRNAs (23S and 16S). Processes some mRNAs, and tRNAs when they are encoded in the rRNA operon. Processes pre-crRNA and tracrRNA of type II CRISPR loci if present in the organism.</text>
</comment>
<dbReference type="GO" id="GO:0006397">
    <property type="term" value="P:mRNA processing"/>
    <property type="evidence" value="ECO:0007669"/>
    <property type="project" value="UniProtKB-UniRule"/>
</dbReference>
<dbReference type="CDD" id="cd10845">
    <property type="entry name" value="DSRM_RNAse_III_family"/>
    <property type="match status" value="1"/>
</dbReference>
<evidence type="ECO:0000256" key="8">
    <source>
        <dbReference type="HAMAP-Rule" id="MF_00104"/>
    </source>
</evidence>
<organism evidence="12 13">
    <name type="scientific">Hyphomonas hirschiana VP5</name>
    <dbReference type="NCBI Taxonomy" id="1280951"/>
    <lineage>
        <taxon>Bacteria</taxon>
        <taxon>Pseudomonadati</taxon>
        <taxon>Pseudomonadota</taxon>
        <taxon>Alphaproteobacteria</taxon>
        <taxon>Hyphomonadales</taxon>
        <taxon>Hyphomonadaceae</taxon>
        <taxon>Hyphomonas</taxon>
    </lineage>
</organism>
<comment type="similarity">
    <text evidence="2">Belongs to the ribonuclease III family.</text>
</comment>
<dbReference type="AlphaFoldDB" id="A0A059FZX0"/>
<dbReference type="PATRIC" id="fig|1280951.3.peg.172"/>
<keyword evidence="8" id="KW-0479">Metal-binding</keyword>
<dbReference type="InterPro" id="IPR011907">
    <property type="entry name" value="RNase_III"/>
</dbReference>
<keyword evidence="8" id="KW-0699">rRNA-binding</keyword>
<comment type="subunit">
    <text evidence="8">Homodimer.</text>
</comment>
<dbReference type="GO" id="GO:0008033">
    <property type="term" value="P:tRNA processing"/>
    <property type="evidence" value="ECO:0007669"/>
    <property type="project" value="UniProtKB-KW"/>
</dbReference>
<comment type="cofactor">
    <cofactor evidence="8">
        <name>Mg(2+)</name>
        <dbReference type="ChEBI" id="CHEBI:18420"/>
    </cofactor>
</comment>
<evidence type="ECO:0000313" key="13">
    <source>
        <dbReference type="Proteomes" id="UP000025061"/>
    </source>
</evidence>
<feature type="domain" description="DRBM" evidence="10">
    <location>
        <begin position="181"/>
        <end position="249"/>
    </location>
</feature>
<feature type="binding site" evidence="8">
    <location>
        <position position="145"/>
    </location>
    <ligand>
        <name>Mg(2+)</name>
        <dbReference type="ChEBI" id="CHEBI:18420"/>
    </ligand>
</feature>
<dbReference type="PANTHER" id="PTHR11207:SF0">
    <property type="entry name" value="RIBONUCLEASE 3"/>
    <property type="match status" value="1"/>
</dbReference>
<evidence type="ECO:0000256" key="1">
    <source>
        <dbReference type="ARBA" id="ARBA00000109"/>
    </source>
</evidence>
<feature type="binding site" evidence="8">
    <location>
        <position position="69"/>
    </location>
    <ligand>
        <name>Mg(2+)</name>
        <dbReference type="ChEBI" id="CHEBI:18420"/>
    </ligand>
</feature>
<dbReference type="InterPro" id="IPR000999">
    <property type="entry name" value="RNase_III_dom"/>
</dbReference>
<dbReference type="InterPro" id="IPR014720">
    <property type="entry name" value="dsRBD_dom"/>
</dbReference>
<keyword evidence="8" id="KW-0460">Magnesium</keyword>
<dbReference type="GO" id="GO:0003725">
    <property type="term" value="F:double-stranded RNA binding"/>
    <property type="evidence" value="ECO:0007669"/>
    <property type="project" value="TreeGrafter"/>
</dbReference>
<gene>
    <name evidence="8" type="primary">rnc</name>
    <name evidence="12" type="ORF">HHI_00860</name>
</gene>
<comment type="catalytic activity">
    <reaction evidence="1 8">
        <text>Endonucleolytic cleavage to 5'-phosphomonoester.</text>
        <dbReference type="EC" id="3.1.26.3"/>
    </reaction>
</comment>
<dbReference type="RefSeq" id="WP_049755026.1">
    <property type="nucleotide sequence ID" value="NZ_ARYI01000001.1"/>
</dbReference>
<dbReference type="Pfam" id="PF14622">
    <property type="entry name" value="Ribonucleas_3_3"/>
    <property type="match status" value="1"/>
</dbReference>
<dbReference type="GO" id="GO:0010468">
    <property type="term" value="P:regulation of gene expression"/>
    <property type="evidence" value="ECO:0007669"/>
    <property type="project" value="TreeGrafter"/>
</dbReference>
<dbReference type="EMBL" id="ARYI01000001">
    <property type="protein sequence ID" value="KCZ96185.1"/>
    <property type="molecule type" value="Genomic_DNA"/>
</dbReference>
<dbReference type="CDD" id="cd00593">
    <property type="entry name" value="RIBOc"/>
    <property type="match status" value="1"/>
</dbReference>
<dbReference type="PANTHER" id="PTHR11207">
    <property type="entry name" value="RIBONUCLEASE III"/>
    <property type="match status" value="1"/>
</dbReference>
<dbReference type="Gene3D" id="1.10.1520.10">
    <property type="entry name" value="Ribonuclease III domain"/>
    <property type="match status" value="1"/>
</dbReference>
<keyword evidence="6 8" id="KW-0378">Hydrolase</keyword>
<dbReference type="GO" id="GO:0005737">
    <property type="term" value="C:cytoplasm"/>
    <property type="evidence" value="ECO:0007669"/>
    <property type="project" value="UniProtKB-SubCell"/>
</dbReference>
<dbReference type="EC" id="3.1.26.3" evidence="8"/>
<dbReference type="OrthoDB" id="9805026at2"/>
<dbReference type="GO" id="GO:0019843">
    <property type="term" value="F:rRNA binding"/>
    <property type="evidence" value="ECO:0007669"/>
    <property type="project" value="UniProtKB-KW"/>
</dbReference>
<evidence type="ECO:0000256" key="4">
    <source>
        <dbReference type="ARBA" id="ARBA00022722"/>
    </source>
</evidence>
<proteinExistence type="inferred from homology"/>
<dbReference type="SMART" id="SM00535">
    <property type="entry name" value="RIBOc"/>
    <property type="match status" value="1"/>
</dbReference>
<comment type="subcellular location">
    <subcellularLocation>
        <location evidence="8">Cytoplasm</location>
    </subcellularLocation>
</comment>
<dbReference type="Pfam" id="PF00035">
    <property type="entry name" value="dsrm"/>
    <property type="match status" value="1"/>
</dbReference>
<evidence type="ECO:0000256" key="3">
    <source>
        <dbReference type="ARBA" id="ARBA00022664"/>
    </source>
</evidence>
<feature type="active site" evidence="8">
    <location>
        <position position="145"/>
    </location>
</feature>
<dbReference type="PROSITE" id="PS00517">
    <property type="entry name" value="RNASE_3_1"/>
    <property type="match status" value="1"/>
</dbReference>
<dbReference type="SUPFAM" id="SSF54768">
    <property type="entry name" value="dsRNA-binding domain-like"/>
    <property type="match status" value="1"/>
</dbReference>
<dbReference type="GO" id="GO:0046872">
    <property type="term" value="F:metal ion binding"/>
    <property type="evidence" value="ECO:0007669"/>
    <property type="project" value="UniProtKB-KW"/>
</dbReference>
<keyword evidence="8" id="KW-0698">rRNA processing</keyword>
<keyword evidence="4 8" id="KW-0540">Nuclease</keyword>
<evidence type="ECO:0000259" key="10">
    <source>
        <dbReference type="PROSITE" id="PS50137"/>
    </source>
</evidence>
<sequence length="251" mass="27424">MKPARPKRTRQRAAVKAVKPSLPPEALKEAQEIIGFKFKDAAILERALTHPSAIPPSGDTVKLSNQRLEFLGDRVLNLIIAERLIERRQSDSEGDLAPRLNRLVKKGACAEAMRFLGLQRFILLSESEVAAGGHDRESTLGDACEAVIAAIYQEGGLAAARKFIERAWAPQFENVPAETKDPKTLLQEWAQGQGHPLPDYVVTGRSGPDHAPQYEVEVRLAVGKATATGPSKREAERHAAALMLRTLTGTE</sequence>
<dbReference type="NCBIfam" id="TIGR02191">
    <property type="entry name" value="RNaseIII"/>
    <property type="match status" value="1"/>
</dbReference>
<evidence type="ECO:0000256" key="2">
    <source>
        <dbReference type="ARBA" id="ARBA00010183"/>
    </source>
</evidence>
<evidence type="ECO:0000256" key="9">
    <source>
        <dbReference type="SAM" id="MobiDB-lite"/>
    </source>
</evidence>
<keyword evidence="5 8" id="KW-0255">Endonuclease</keyword>
<name>A0A059FZX0_9PROT</name>
<evidence type="ECO:0000259" key="11">
    <source>
        <dbReference type="PROSITE" id="PS50142"/>
    </source>
</evidence>
<dbReference type="HAMAP" id="MF_00104">
    <property type="entry name" value="RNase_III"/>
    <property type="match status" value="1"/>
</dbReference>
<dbReference type="SUPFAM" id="SSF69065">
    <property type="entry name" value="RNase III domain-like"/>
    <property type="match status" value="1"/>
</dbReference>
<feature type="compositionally biased region" description="Basic residues" evidence="9">
    <location>
        <begin position="1"/>
        <end position="13"/>
    </location>
</feature>
<accession>A0A059FZX0</accession>
<dbReference type="PROSITE" id="PS50137">
    <property type="entry name" value="DS_RBD"/>
    <property type="match status" value="1"/>
</dbReference>
<protein>
    <recommendedName>
        <fullName evidence="8">Ribonuclease 3</fullName>
        <ecNumber evidence="8">3.1.26.3</ecNumber>
    </recommendedName>
    <alternativeName>
        <fullName evidence="8">Ribonuclease III</fullName>
        <shortName evidence="8">RNase III</shortName>
    </alternativeName>
</protein>
<dbReference type="GO" id="GO:0006364">
    <property type="term" value="P:rRNA processing"/>
    <property type="evidence" value="ECO:0007669"/>
    <property type="project" value="UniProtKB-UniRule"/>
</dbReference>
<dbReference type="SMART" id="SM00358">
    <property type="entry name" value="DSRM"/>
    <property type="match status" value="1"/>
</dbReference>
<dbReference type="InterPro" id="IPR036389">
    <property type="entry name" value="RNase_III_sf"/>
</dbReference>
<keyword evidence="13" id="KW-1185">Reference proteome</keyword>
<dbReference type="PROSITE" id="PS50142">
    <property type="entry name" value="RNASE_3_2"/>
    <property type="match status" value="1"/>
</dbReference>
<feature type="active site" evidence="8">
    <location>
        <position position="73"/>
    </location>
</feature>
<comment type="caution">
    <text evidence="12">The sequence shown here is derived from an EMBL/GenBank/DDBJ whole genome shotgun (WGS) entry which is preliminary data.</text>
</comment>
<keyword evidence="3 8" id="KW-0507">mRNA processing</keyword>
<dbReference type="GO" id="GO:0004525">
    <property type="term" value="F:ribonuclease III activity"/>
    <property type="evidence" value="ECO:0007669"/>
    <property type="project" value="UniProtKB-UniRule"/>
</dbReference>
<dbReference type="Gene3D" id="3.30.160.20">
    <property type="match status" value="1"/>
</dbReference>
<evidence type="ECO:0000313" key="12">
    <source>
        <dbReference type="EMBL" id="KCZ96185.1"/>
    </source>
</evidence>
<reference evidence="12 13" key="1">
    <citation type="submission" date="2013-04" db="EMBL/GenBank/DDBJ databases">
        <title>Hyphomonas hirschiana VP5 Genome Sequencing.</title>
        <authorList>
            <person name="Lai Q."/>
            <person name="Shao Z."/>
        </authorList>
    </citation>
    <scope>NUCLEOTIDE SEQUENCE [LARGE SCALE GENOMIC DNA]</scope>
    <source>
        <strain evidence="12 13">VP5</strain>
    </source>
</reference>
<keyword evidence="7 8" id="KW-0694">RNA-binding</keyword>
<feature type="region of interest" description="Disordered" evidence="9">
    <location>
        <begin position="1"/>
        <end position="20"/>
    </location>
</feature>
<evidence type="ECO:0000256" key="5">
    <source>
        <dbReference type="ARBA" id="ARBA00022759"/>
    </source>
</evidence>
<feature type="binding site" evidence="8">
    <location>
        <position position="142"/>
    </location>
    <ligand>
        <name>Mg(2+)</name>
        <dbReference type="ChEBI" id="CHEBI:18420"/>
    </ligand>
</feature>
<evidence type="ECO:0000256" key="7">
    <source>
        <dbReference type="ARBA" id="ARBA00022884"/>
    </source>
</evidence>